<proteinExistence type="predicted"/>
<dbReference type="EMBL" id="JBGNUJ010000002">
    <property type="protein sequence ID" value="KAL3964692.1"/>
    <property type="molecule type" value="Genomic_DNA"/>
</dbReference>
<evidence type="ECO:0000313" key="2">
    <source>
        <dbReference type="Proteomes" id="UP001638806"/>
    </source>
</evidence>
<name>A0ACC4E8Y3_PURLI</name>
<evidence type="ECO:0000313" key="1">
    <source>
        <dbReference type="EMBL" id="KAL3964692.1"/>
    </source>
</evidence>
<organism evidence="1 2">
    <name type="scientific">Purpureocillium lilacinum</name>
    <name type="common">Paecilomyces lilacinus</name>
    <dbReference type="NCBI Taxonomy" id="33203"/>
    <lineage>
        <taxon>Eukaryota</taxon>
        <taxon>Fungi</taxon>
        <taxon>Dikarya</taxon>
        <taxon>Ascomycota</taxon>
        <taxon>Pezizomycotina</taxon>
        <taxon>Sordariomycetes</taxon>
        <taxon>Hypocreomycetidae</taxon>
        <taxon>Hypocreales</taxon>
        <taxon>Ophiocordycipitaceae</taxon>
        <taxon>Purpureocillium</taxon>
    </lineage>
</organism>
<protein>
    <submittedName>
        <fullName evidence="1">Uncharacterized protein</fullName>
    </submittedName>
</protein>
<comment type="caution">
    <text evidence="1">The sequence shown here is derived from an EMBL/GenBank/DDBJ whole genome shotgun (WGS) entry which is preliminary data.</text>
</comment>
<reference evidence="1" key="1">
    <citation type="submission" date="2024-12" db="EMBL/GenBank/DDBJ databases">
        <title>Comparative genomics and development of molecular markers within Purpureocillium lilacinum and among Purpureocillium species.</title>
        <authorList>
            <person name="Yeh Z.-Y."/>
            <person name="Ni N.-T."/>
            <person name="Lo P.-H."/>
            <person name="Mushyakhwo K."/>
            <person name="Lin C.-F."/>
            <person name="Nai Y.-S."/>
        </authorList>
    </citation>
    <scope>NUCLEOTIDE SEQUENCE</scope>
    <source>
        <strain evidence="1">NCHU-NPUST-175</strain>
    </source>
</reference>
<keyword evidence="2" id="KW-1185">Reference proteome</keyword>
<gene>
    <name evidence="1" type="ORF">ACCO45_001696</name>
</gene>
<accession>A0ACC4E8Y3</accession>
<sequence>MEQAASAQKPDPTARTPQCHPLLAAGKQEELAAPVRDEMPPAATQKGTCCPAPRRHQSLVNLRGSGIWGNRIASHPTHSPLPLPFALFPLPRRHAIRASAS</sequence>
<dbReference type="Proteomes" id="UP001638806">
    <property type="component" value="Unassembled WGS sequence"/>
</dbReference>